<feature type="region of interest" description="Disordered" evidence="16">
    <location>
        <begin position="297"/>
        <end position="336"/>
    </location>
</feature>
<dbReference type="Proteomes" id="UP001234581">
    <property type="component" value="Unassembled WGS sequence"/>
</dbReference>
<evidence type="ECO:0000256" key="13">
    <source>
        <dbReference type="PROSITE-ProRule" id="PRU00175"/>
    </source>
</evidence>
<evidence type="ECO:0000256" key="14">
    <source>
        <dbReference type="RuleBase" id="RU365038"/>
    </source>
</evidence>
<dbReference type="RefSeq" id="XP_058346785.1">
    <property type="nucleotide sequence ID" value="XM_058482287.1"/>
</dbReference>
<feature type="coiled-coil region" evidence="15">
    <location>
        <begin position="631"/>
        <end position="770"/>
    </location>
</feature>
<dbReference type="EC" id="2.3.2.27" evidence="14"/>
<evidence type="ECO:0000256" key="6">
    <source>
        <dbReference type="ARBA" id="ARBA00022723"/>
    </source>
</evidence>
<dbReference type="GO" id="GO:0061630">
    <property type="term" value="F:ubiquitin protein ligase activity"/>
    <property type="evidence" value="ECO:0007669"/>
    <property type="project" value="UniProtKB-EC"/>
</dbReference>
<dbReference type="InterPro" id="IPR018957">
    <property type="entry name" value="Znf_C3HC4_RING-type"/>
</dbReference>
<evidence type="ECO:0000259" key="17">
    <source>
        <dbReference type="PROSITE" id="PS50089"/>
    </source>
</evidence>
<evidence type="ECO:0000256" key="5">
    <source>
        <dbReference type="ARBA" id="ARBA00022679"/>
    </source>
</evidence>
<comment type="caution">
    <text evidence="18">The sequence shown here is derived from an EMBL/GenBank/DDBJ whole genome shotgun (WGS) entry which is preliminary data.</text>
</comment>
<dbReference type="SMART" id="SM00184">
    <property type="entry name" value="RING"/>
    <property type="match status" value="1"/>
</dbReference>
<feature type="domain" description="RING-type" evidence="17">
    <location>
        <begin position="798"/>
        <end position="836"/>
    </location>
</feature>
<feature type="coiled-coil region" evidence="15">
    <location>
        <begin position="336"/>
        <end position="370"/>
    </location>
</feature>
<evidence type="ECO:0000256" key="11">
    <source>
        <dbReference type="ARBA" id="ARBA00023054"/>
    </source>
</evidence>
<protein>
    <recommendedName>
        <fullName evidence="14">E3 ubiquitin protein ligase</fullName>
        <ecNumber evidence="14">2.3.2.27</ecNumber>
    </recommendedName>
</protein>
<keyword evidence="12 14" id="KW-0539">Nucleus</keyword>
<dbReference type="GO" id="GO:0006325">
    <property type="term" value="P:chromatin organization"/>
    <property type="evidence" value="ECO:0007669"/>
    <property type="project" value="UniProtKB-KW"/>
</dbReference>
<feature type="compositionally biased region" description="Low complexity" evidence="16">
    <location>
        <begin position="45"/>
        <end position="69"/>
    </location>
</feature>
<keyword evidence="9 14" id="KW-0862">Zinc</keyword>
<dbReference type="Pfam" id="PF08647">
    <property type="entry name" value="BRE1"/>
    <property type="match status" value="1"/>
</dbReference>
<dbReference type="InterPro" id="IPR017907">
    <property type="entry name" value="Znf_RING_CS"/>
</dbReference>
<evidence type="ECO:0000313" key="19">
    <source>
        <dbReference type="Proteomes" id="UP001234581"/>
    </source>
</evidence>
<evidence type="ECO:0000256" key="10">
    <source>
        <dbReference type="ARBA" id="ARBA00022853"/>
    </source>
</evidence>
<dbReference type="InterPro" id="IPR013083">
    <property type="entry name" value="Znf_RING/FYVE/PHD"/>
</dbReference>
<dbReference type="PROSITE" id="PS00518">
    <property type="entry name" value="ZF_RING_1"/>
    <property type="match status" value="1"/>
</dbReference>
<dbReference type="GeneID" id="83209621"/>
<evidence type="ECO:0000256" key="3">
    <source>
        <dbReference type="ARBA" id="ARBA00004906"/>
    </source>
</evidence>
<keyword evidence="11 14" id="KW-0175">Coiled coil</keyword>
<dbReference type="AlphaFoldDB" id="A0AAD7VA75"/>
<reference evidence="18 19" key="1">
    <citation type="submission" date="2023-03" db="EMBL/GenBank/DDBJ databases">
        <title>Genome sequence of Lichtheimia ornata CBS 291.66.</title>
        <authorList>
            <person name="Mohabir J.T."/>
            <person name="Shea T.P."/>
            <person name="Kurbessoian T."/>
            <person name="Berby B."/>
            <person name="Fontaine J."/>
            <person name="Livny J."/>
            <person name="Gnirke A."/>
            <person name="Stajich J.E."/>
            <person name="Cuomo C.A."/>
        </authorList>
    </citation>
    <scope>NUCLEOTIDE SEQUENCE [LARGE SCALE GENOMIC DNA]</scope>
    <source>
        <strain evidence="18">CBS 291.66</strain>
    </source>
</reference>
<evidence type="ECO:0000256" key="12">
    <source>
        <dbReference type="ARBA" id="ARBA00023242"/>
    </source>
</evidence>
<accession>A0AAD7VA75</accession>
<evidence type="ECO:0000256" key="4">
    <source>
        <dbReference type="ARBA" id="ARBA00005555"/>
    </source>
</evidence>
<dbReference type="Gene3D" id="3.30.40.10">
    <property type="entry name" value="Zinc/RING finger domain, C3HC4 (zinc finger)"/>
    <property type="match status" value="1"/>
</dbReference>
<feature type="coiled-coil region" evidence="15">
    <location>
        <begin position="247"/>
        <end position="288"/>
    </location>
</feature>
<gene>
    <name evidence="18" type="ORF">O0I10_002203</name>
</gene>
<feature type="coiled-coil region" evidence="15">
    <location>
        <begin position="435"/>
        <end position="504"/>
    </location>
</feature>
<comment type="similarity">
    <text evidence="4 14">Belongs to the BRE1 family.</text>
</comment>
<evidence type="ECO:0000256" key="7">
    <source>
        <dbReference type="ARBA" id="ARBA00022771"/>
    </source>
</evidence>
<name>A0AAD7VA75_9FUNG</name>
<dbReference type="EMBL" id="JARTCD010000006">
    <property type="protein sequence ID" value="KAJ8661872.1"/>
    <property type="molecule type" value="Genomic_DNA"/>
</dbReference>
<comment type="subcellular location">
    <subcellularLocation>
        <location evidence="2 14">Nucleus</location>
    </subcellularLocation>
</comment>
<proteinExistence type="inferred from homology"/>
<dbReference type="PANTHER" id="PTHR23163:SF0">
    <property type="entry name" value="E3 UBIQUITIN-PROTEIN LIGASE BRE1"/>
    <property type="match status" value="1"/>
</dbReference>
<keyword evidence="10 14" id="KW-0156">Chromatin regulator</keyword>
<dbReference type="InterPro" id="IPR001841">
    <property type="entry name" value="Znf_RING"/>
</dbReference>
<evidence type="ECO:0000256" key="8">
    <source>
        <dbReference type="ARBA" id="ARBA00022786"/>
    </source>
</evidence>
<evidence type="ECO:0000256" key="9">
    <source>
        <dbReference type="ARBA" id="ARBA00022833"/>
    </source>
</evidence>
<dbReference type="SUPFAM" id="SSF57850">
    <property type="entry name" value="RING/U-box"/>
    <property type="match status" value="1"/>
</dbReference>
<keyword evidence="6 14" id="KW-0479">Metal-binding</keyword>
<comment type="pathway">
    <text evidence="3 14">Protein modification; protein ubiquitination.</text>
</comment>
<organism evidence="18 19">
    <name type="scientific">Lichtheimia ornata</name>
    <dbReference type="NCBI Taxonomy" id="688661"/>
    <lineage>
        <taxon>Eukaryota</taxon>
        <taxon>Fungi</taxon>
        <taxon>Fungi incertae sedis</taxon>
        <taxon>Mucoromycota</taxon>
        <taxon>Mucoromycotina</taxon>
        <taxon>Mucoromycetes</taxon>
        <taxon>Mucorales</taxon>
        <taxon>Lichtheimiaceae</taxon>
        <taxon>Lichtheimia</taxon>
    </lineage>
</organism>
<dbReference type="PROSITE" id="PS50089">
    <property type="entry name" value="ZF_RING_2"/>
    <property type="match status" value="1"/>
</dbReference>
<keyword evidence="8 14" id="KW-0833">Ubl conjugation pathway</keyword>
<evidence type="ECO:0000256" key="2">
    <source>
        <dbReference type="ARBA" id="ARBA00004123"/>
    </source>
</evidence>
<dbReference type="GO" id="GO:0005634">
    <property type="term" value="C:nucleus"/>
    <property type="evidence" value="ECO:0007669"/>
    <property type="project" value="UniProtKB-SubCell"/>
</dbReference>
<sequence length="850" mass="97648">MSSATPIDKKRRWATDNADTSTPNVSRPPLKKRFTANGSIGINNASQPSSTAVASTSSQPSSSDPSTSANRPTDEELNLDYRGLSRDGLLKQMRKAKDDYLAVEQAVASLEAEGNDFAARRSMIRFEWAMIFNQLSLIGKALGVANVSEMELPKGIEDVRLLSERLQSAQVATRSTAKDIVDLAQRWMSRNDRVHEEYNQKTDHSEMQHVLMDWIRHEVQDLLSSYEKTQVLVKEMDQQHNTIVNLAESATQDIHNAEEQLERAQNALDESMDKLAQIEKRHDRSESAAVAAFLNAHPGAKATLQRDTPTSNSPATTTQENEPKNTPTQETDEQTAKEYQLIVDARSRELDDMQRERQQLIEQTERLRGKFLVLTDEQLMATEYFKVLQLSLEHYKSRAHYLEDIRSQLQYDMDEVTSERRKVADEIKAEKVSQGMTMEGEMRRLENDLARIRKQRDDFQRVVDEHRAKKDKEKELHDAIVAEVEKEAKRMMDLERQLSELRSSAQSSIGIKDGLFTDLSSSYEDIYAKISDAKAILGLLAEKDEKQLSAEQETLQSYQDQFSAWKKAVDSRQDISTLISKIDDKSNEQERTNLMIQFYADNEAQLMTQIDRAGAIFSKLEEQNSKSEVGLAHMEEQRSRLQAEKAKFAHTFSSLKAAKDKQMGNVAALRRTSEQQLDHIRQLEDRERSLDSQVAEKEDQVRKTVQTLEEHRISVEDLQQQCSEIRISLEHNDTLLHELQRMVKDKTRVLDEEKQLRKRVDEEFEKMQRKWNAISQSDSGVQDQLAEECENLRGMLKCSACRTRFRKKIITRCMHTFCQDCIDKRLETRQRRCPTCGESFGSGDVRPFIL</sequence>
<dbReference type="CDD" id="cd16499">
    <property type="entry name" value="RING-HC_Bre1-like"/>
    <property type="match status" value="1"/>
</dbReference>
<evidence type="ECO:0000256" key="16">
    <source>
        <dbReference type="SAM" id="MobiDB-lite"/>
    </source>
</evidence>
<keyword evidence="19" id="KW-1185">Reference proteome</keyword>
<dbReference type="InterPro" id="IPR013956">
    <property type="entry name" value="E3_ubiquit_lig_Bre1"/>
</dbReference>
<dbReference type="GO" id="GO:0033503">
    <property type="term" value="C:HULC complex"/>
    <property type="evidence" value="ECO:0007669"/>
    <property type="project" value="TreeGrafter"/>
</dbReference>
<evidence type="ECO:0000256" key="1">
    <source>
        <dbReference type="ARBA" id="ARBA00000900"/>
    </source>
</evidence>
<dbReference type="GO" id="GO:0016567">
    <property type="term" value="P:protein ubiquitination"/>
    <property type="evidence" value="ECO:0007669"/>
    <property type="project" value="UniProtKB-UniRule"/>
</dbReference>
<feature type="compositionally biased region" description="Polar residues" evidence="16">
    <location>
        <begin position="305"/>
        <end position="329"/>
    </location>
</feature>
<dbReference type="Pfam" id="PF00097">
    <property type="entry name" value="zf-C3HC4"/>
    <property type="match status" value="1"/>
</dbReference>
<keyword evidence="5 14" id="KW-0808">Transferase</keyword>
<evidence type="ECO:0000256" key="15">
    <source>
        <dbReference type="SAM" id="Coils"/>
    </source>
</evidence>
<dbReference type="PANTHER" id="PTHR23163">
    <property type="entry name" value="RING FINGER PROTEIN-RELATED"/>
    <property type="match status" value="1"/>
</dbReference>
<feature type="region of interest" description="Disordered" evidence="16">
    <location>
        <begin position="1"/>
        <end position="77"/>
    </location>
</feature>
<dbReference type="GO" id="GO:0008270">
    <property type="term" value="F:zinc ion binding"/>
    <property type="evidence" value="ECO:0007669"/>
    <property type="project" value="UniProtKB-KW"/>
</dbReference>
<comment type="catalytic activity">
    <reaction evidence="1 14">
        <text>S-ubiquitinyl-[E2 ubiquitin-conjugating enzyme]-L-cysteine + [acceptor protein]-L-lysine = [E2 ubiquitin-conjugating enzyme]-L-cysteine + N(6)-ubiquitinyl-[acceptor protein]-L-lysine.</text>
        <dbReference type="EC" id="2.3.2.27"/>
    </reaction>
</comment>
<keyword evidence="7 13" id="KW-0863">Zinc-finger</keyword>
<evidence type="ECO:0000313" key="18">
    <source>
        <dbReference type="EMBL" id="KAJ8661872.1"/>
    </source>
</evidence>